<comment type="caution">
    <text evidence="2">The sequence shown here is derived from an EMBL/GenBank/DDBJ whole genome shotgun (WGS) entry which is preliminary data.</text>
</comment>
<sequence length="122" mass="13109">MPVTGRHGPRNRRRPMPHGCPRSHMDDDKARAIEADIHRRREELALTLEALQQQAAPDRLAADVAVRALREGGALLDRASGALRRNPVAGVLIFAGIAALLLGPKGDAKRAQHSADGPPPEV</sequence>
<evidence type="ECO:0000313" key="2">
    <source>
        <dbReference type="EMBL" id="PWR01128.1"/>
    </source>
</evidence>
<dbReference type="EMBL" id="QGKU01000060">
    <property type="protein sequence ID" value="PWR01128.1"/>
    <property type="molecule type" value="Genomic_DNA"/>
</dbReference>
<organism evidence="2 3">
    <name type="scientific">Meridianimarinicoccus roseus</name>
    <dbReference type="NCBI Taxonomy" id="2072018"/>
    <lineage>
        <taxon>Bacteria</taxon>
        <taxon>Pseudomonadati</taxon>
        <taxon>Pseudomonadota</taxon>
        <taxon>Alphaproteobacteria</taxon>
        <taxon>Rhodobacterales</taxon>
        <taxon>Paracoccaceae</taxon>
        <taxon>Meridianimarinicoccus</taxon>
    </lineage>
</organism>
<gene>
    <name evidence="2" type="ORF">DKT77_18380</name>
</gene>
<keyword evidence="3" id="KW-1185">Reference proteome</keyword>
<dbReference type="AlphaFoldDB" id="A0A2V2L6S2"/>
<name>A0A2V2L6S2_9RHOB</name>
<feature type="region of interest" description="Disordered" evidence="1">
    <location>
        <begin position="1"/>
        <end position="28"/>
    </location>
</feature>
<evidence type="ECO:0000256" key="1">
    <source>
        <dbReference type="SAM" id="MobiDB-lite"/>
    </source>
</evidence>
<accession>A0A2V2L6S2</accession>
<dbReference type="Proteomes" id="UP000245680">
    <property type="component" value="Unassembled WGS sequence"/>
</dbReference>
<dbReference type="Pfam" id="PF12277">
    <property type="entry name" value="DUF3618"/>
    <property type="match status" value="1"/>
</dbReference>
<reference evidence="2 3" key="1">
    <citation type="submission" date="2018-05" db="EMBL/GenBank/DDBJ databases">
        <title>Rhodobacteraceae gen. nov., sp. nov. isolated from sea water.</title>
        <authorList>
            <person name="Ren Y."/>
        </authorList>
    </citation>
    <scope>NUCLEOTIDE SEQUENCE [LARGE SCALE GENOMIC DNA]</scope>
    <source>
        <strain evidence="2 3">TG-679</strain>
    </source>
</reference>
<evidence type="ECO:0008006" key="4">
    <source>
        <dbReference type="Google" id="ProtNLM"/>
    </source>
</evidence>
<dbReference type="InterPro" id="IPR022062">
    <property type="entry name" value="DUF3618"/>
</dbReference>
<feature type="compositionally biased region" description="Basic residues" evidence="1">
    <location>
        <begin position="7"/>
        <end position="16"/>
    </location>
</feature>
<protein>
    <recommendedName>
        <fullName evidence="4">DUF3618 domain-containing protein</fullName>
    </recommendedName>
</protein>
<proteinExistence type="predicted"/>
<evidence type="ECO:0000313" key="3">
    <source>
        <dbReference type="Proteomes" id="UP000245680"/>
    </source>
</evidence>